<evidence type="ECO:0000256" key="6">
    <source>
        <dbReference type="ARBA" id="ARBA00023134"/>
    </source>
</evidence>
<dbReference type="OrthoDB" id="9805918at2"/>
<comment type="function">
    <text evidence="8 10">GTPase that plays an essential role in the late steps of ribosome biogenesis.</text>
</comment>
<dbReference type="PRINTS" id="PR00326">
    <property type="entry name" value="GTP1OBG"/>
</dbReference>
<dbReference type="InterPro" id="IPR031166">
    <property type="entry name" value="G_ENGA"/>
</dbReference>
<feature type="binding site" evidence="8">
    <location>
        <begin position="198"/>
        <end position="205"/>
    </location>
    <ligand>
        <name>GTP</name>
        <dbReference type="ChEBI" id="CHEBI:37565"/>
        <label>2</label>
    </ligand>
</feature>
<dbReference type="NCBIfam" id="TIGR00231">
    <property type="entry name" value="small_GTP"/>
    <property type="match status" value="2"/>
</dbReference>
<keyword evidence="13" id="KW-1185">Reference proteome</keyword>
<dbReference type="NCBIfam" id="TIGR03594">
    <property type="entry name" value="GTPase_EngA"/>
    <property type="match status" value="1"/>
</dbReference>
<accession>A0A518C1C3</accession>
<feature type="binding site" evidence="8">
    <location>
        <begin position="62"/>
        <end position="66"/>
    </location>
    <ligand>
        <name>GTP</name>
        <dbReference type="ChEBI" id="CHEBI:37565"/>
        <label>1</label>
    </ligand>
</feature>
<evidence type="ECO:0000256" key="10">
    <source>
        <dbReference type="RuleBase" id="RU004481"/>
    </source>
</evidence>
<keyword evidence="6 8" id="KW-0342">GTP-binding</keyword>
<feature type="binding site" evidence="8">
    <location>
        <begin position="9"/>
        <end position="16"/>
    </location>
    <ligand>
        <name>GTP</name>
        <dbReference type="ChEBI" id="CHEBI:37565"/>
        <label>1</label>
    </ligand>
</feature>
<dbReference type="InterPro" id="IPR032859">
    <property type="entry name" value="KH_dom-like"/>
</dbReference>
<dbReference type="Gene3D" id="3.30.300.20">
    <property type="match status" value="1"/>
</dbReference>
<dbReference type="CDD" id="cd01894">
    <property type="entry name" value="EngA1"/>
    <property type="match status" value="1"/>
</dbReference>
<dbReference type="PROSITE" id="PS51712">
    <property type="entry name" value="G_ENGA"/>
    <property type="match status" value="1"/>
</dbReference>
<dbReference type="Proteomes" id="UP000320386">
    <property type="component" value="Chromosome"/>
</dbReference>
<proteinExistence type="inferred from homology"/>
<evidence type="ECO:0000256" key="4">
    <source>
        <dbReference type="ARBA" id="ARBA00022737"/>
    </source>
</evidence>
<dbReference type="KEGG" id="mcad:Pan265_28970"/>
<evidence type="ECO:0000259" key="11">
    <source>
        <dbReference type="PROSITE" id="PS51712"/>
    </source>
</evidence>
<dbReference type="Gene3D" id="3.40.50.300">
    <property type="entry name" value="P-loop containing nucleotide triphosphate hydrolases"/>
    <property type="match status" value="2"/>
</dbReference>
<evidence type="ECO:0000313" key="12">
    <source>
        <dbReference type="EMBL" id="QDU73019.1"/>
    </source>
</evidence>
<organism evidence="12 13">
    <name type="scientific">Mucisphaera calidilacus</name>
    <dbReference type="NCBI Taxonomy" id="2527982"/>
    <lineage>
        <taxon>Bacteria</taxon>
        <taxon>Pseudomonadati</taxon>
        <taxon>Planctomycetota</taxon>
        <taxon>Phycisphaerae</taxon>
        <taxon>Phycisphaerales</taxon>
        <taxon>Phycisphaeraceae</taxon>
        <taxon>Mucisphaera</taxon>
    </lineage>
</organism>
<dbReference type="CDD" id="cd01895">
    <property type="entry name" value="EngA2"/>
    <property type="match status" value="1"/>
</dbReference>
<dbReference type="GO" id="GO:0042254">
    <property type="term" value="P:ribosome biogenesis"/>
    <property type="evidence" value="ECO:0007669"/>
    <property type="project" value="UniProtKB-KW"/>
</dbReference>
<dbReference type="InterPro" id="IPR027417">
    <property type="entry name" value="P-loop_NTPase"/>
</dbReference>
<dbReference type="GO" id="GO:0043022">
    <property type="term" value="F:ribosome binding"/>
    <property type="evidence" value="ECO:0007669"/>
    <property type="project" value="TreeGrafter"/>
</dbReference>
<keyword evidence="3 8" id="KW-0690">Ribosome biogenesis</keyword>
<dbReference type="GO" id="GO:0005525">
    <property type="term" value="F:GTP binding"/>
    <property type="evidence" value="ECO:0007669"/>
    <property type="project" value="UniProtKB-UniRule"/>
</dbReference>
<dbReference type="InterPro" id="IPR005225">
    <property type="entry name" value="Small_GTP-bd"/>
</dbReference>
<dbReference type="SUPFAM" id="SSF52540">
    <property type="entry name" value="P-loop containing nucleoside triphosphate hydrolases"/>
    <property type="match status" value="2"/>
</dbReference>
<dbReference type="PIRSF" id="PIRSF006485">
    <property type="entry name" value="GTP-binding_EngA"/>
    <property type="match status" value="1"/>
</dbReference>
<keyword evidence="4 10" id="KW-0677">Repeat</keyword>
<feature type="binding site" evidence="8">
    <location>
        <begin position="316"/>
        <end position="319"/>
    </location>
    <ligand>
        <name>GTP</name>
        <dbReference type="ChEBI" id="CHEBI:37565"/>
        <label>2</label>
    </ligand>
</feature>
<reference evidence="12 13" key="1">
    <citation type="submission" date="2019-02" db="EMBL/GenBank/DDBJ databases">
        <title>Deep-cultivation of Planctomycetes and their phenomic and genomic characterization uncovers novel biology.</title>
        <authorList>
            <person name="Wiegand S."/>
            <person name="Jogler M."/>
            <person name="Boedeker C."/>
            <person name="Pinto D."/>
            <person name="Vollmers J."/>
            <person name="Rivas-Marin E."/>
            <person name="Kohn T."/>
            <person name="Peeters S.H."/>
            <person name="Heuer A."/>
            <person name="Rast P."/>
            <person name="Oberbeckmann S."/>
            <person name="Bunk B."/>
            <person name="Jeske O."/>
            <person name="Meyerdierks A."/>
            <person name="Storesund J.E."/>
            <person name="Kallscheuer N."/>
            <person name="Luecker S."/>
            <person name="Lage O.M."/>
            <person name="Pohl T."/>
            <person name="Merkel B.J."/>
            <person name="Hornburger P."/>
            <person name="Mueller R.-W."/>
            <person name="Bruemmer F."/>
            <person name="Labrenz M."/>
            <person name="Spormann A.M."/>
            <person name="Op den Camp H."/>
            <person name="Overmann J."/>
            <person name="Amann R."/>
            <person name="Jetten M.S.M."/>
            <person name="Mascher T."/>
            <person name="Medema M.H."/>
            <person name="Devos D.P."/>
            <person name="Kaster A.-K."/>
            <person name="Ovreas L."/>
            <person name="Rohde M."/>
            <person name="Galperin M.Y."/>
            <person name="Jogler C."/>
        </authorList>
    </citation>
    <scope>NUCLEOTIDE SEQUENCE [LARGE SCALE GENOMIC DNA]</scope>
    <source>
        <strain evidence="12 13">Pan265</strain>
    </source>
</reference>
<evidence type="ECO:0000313" key="13">
    <source>
        <dbReference type="Proteomes" id="UP000320386"/>
    </source>
</evidence>
<dbReference type="PANTHER" id="PTHR43834:SF6">
    <property type="entry name" value="GTPASE DER"/>
    <property type="match status" value="1"/>
</dbReference>
<evidence type="ECO:0000256" key="9">
    <source>
        <dbReference type="PROSITE-ProRule" id="PRU01049"/>
    </source>
</evidence>
<feature type="binding site" evidence="8">
    <location>
        <begin position="131"/>
        <end position="134"/>
    </location>
    <ligand>
        <name>GTP</name>
        <dbReference type="ChEBI" id="CHEBI:37565"/>
        <label>1</label>
    </ligand>
</feature>
<dbReference type="InterPro" id="IPR006073">
    <property type="entry name" value="GTP-bd"/>
</dbReference>
<evidence type="ECO:0000256" key="2">
    <source>
        <dbReference type="ARBA" id="ARBA00020953"/>
    </source>
</evidence>
<feature type="domain" description="EngA-type G" evidence="11">
    <location>
        <begin position="192"/>
        <end position="372"/>
    </location>
</feature>
<evidence type="ECO:0000256" key="1">
    <source>
        <dbReference type="ARBA" id="ARBA00008279"/>
    </source>
</evidence>
<feature type="binding site" evidence="8">
    <location>
        <begin position="251"/>
        <end position="255"/>
    </location>
    <ligand>
        <name>GTP</name>
        <dbReference type="ChEBI" id="CHEBI:37565"/>
        <label>2</label>
    </ligand>
</feature>
<dbReference type="Pfam" id="PF01926">
    <property type="entry name" value="MMR_HSR1"/>
    <property type="match status" value="2"/>
</dbReference>
<comment type="similarity">
    <text evidence="1 8 9 10">Belongs to the TRAFAC class TrmE-Era-EngA-EngB-Septin-like GTPase superfamily. EngA (Der) GTPase family.</text>
</comment>
<evidence type="ECO:0000256" key="8">
    <source>
        <dbReference type="HAMAP-Rule" id="MF_00195"/>
    </source>
</evidence>
<dbReference type="PANTHER" id="PTHR43834">
    <property type="entry name" value="GTPASE DER"/>
    <property type="match status" value="1"/>
</dbReference>
<dbReference type="InterPro" id="IPR016484">
    <property type="entry name" value="GTPase_Der"/>
</dbReference>
<dbReference type="InterPro" id="IPR015946">
    <property type="entry name" value="KH_dom-like_a/b"/>
</dbReference>
<dbReference type="RefSeq" id="WP_145447160.1">
    <property type="nucleotide sequence ID" value="NZ_CP036280.1"/>
</dbReference>
<dbReference type="Pfam" id="PF14714">
    <property type="entry name" value="KH_dom-like"/>
    <property type="match status" value="1"/>
</dbReference>
<comment type="subunit">
    <text evidence="8">Associates with the 50S ribosomal subunit.</text>
</comment>
<protein>
    <recommendedName>
        <fullName evidence="2 8">GTPase Der</fullName>
    </recommendedName>
    <alternativeName>
        <fullName evidence="7 8">GTP-binding protein EngA</fullName>
    </alternativeName>
</protein>
<dbReference type="HAMAP" id="MF_00195">
    <property type="entry name" value="GTPase_Der"/>
    <property type="match status" value="1"/>
</dbReference>
<sequence length="471" mass="52297">MLPKIVIVGRPNVGKSSLLNMLAGRRISIVDDMAGVTRDRIAATAEIPGQPGEEPRPVEVIDTGGYGIKDSQNLTREVEQQIANGLAEAHLVLFVVDAQTGVVPLDQTVAEVLRQSLGKGTDRKPCLVIVNKVDAEKLEADAYEAASLGLGQPLFISAKTGHNKRLFLDTLRREIDRLNLPDTPEDTLDPGIRIAIVGKRNAGKSTLTNALAGDQRVIVSEAEGTTRDAVDVRFEVPTDDGNATRVFTAIDTAGVRKRKSMKQDIEYYAHHRALRSIRRADVCLLLIDATLPISQVDKQLGHEILEHHRPTVIVINKWDLAEKNHTEEEYAEYLDNELKGFSFAPIVFISAKNEEGMREMLALVANLYEQANHRVGTGEINRVVETIMAERGPSSKHGKIAKVYYATQTAVHPPTVTIFVNDPDLFNPNYQRFILNRFRDELPYSEVPINLQIRGKPKQTLAERLEGKHDH</sequence>
<name>A0A518C1C3_9BACT</name>
<dbReference type="EMBL" id="CP036280">
    <property type="protein sequence ID" value="QDU73019.1"/>
    <property type="molecule type" value="Genomic_DNA"/>
</dbReference>
<keyword evidence="5 8" id="KW-0547">Nucleotide-binding</keyword>
<dbReference type="AlphaFoldDB" id="A0A518C1C3"/>
<gene>
    <name evidence="8 12" type="primary">der</name>
    <name evidence="12" type="ORF">Pan265_28970</name>
</gene>
<evidence type="ECO:0000256" key="3">
    <source>
        <dbReference type="ARBA" id="ARBA00022517"/>
    </source>
</evidence>
<evidence type="ECO:0000256" key="7">
    <source>
        <dbReference type="ARBA" id="ARBA00032345"/>
    </source>
</evidence>
<evidence type="ECO:0000256" key="5">
    <source>
        <dbReference type="ARBA" id="ARBA00022741"/>
    </source>
</evidence>